<protein>
    <recommendedName>
        <fullName evidence="4">Methyltransferase domain-containing protein</fullName>
    </recommendedName>
</protein>
<accession>A0AAD5SXA9</accession>
<proteinExistence type="predicted"/>
<reference evidence="2" key="1">
    <citation type="submission" date="2020-05" db="EMBL/GenBank/DDBJ databases">
        <title>Phylogenomic resolution of chytrid fungi.</title>
        <authorList>
            <person name="Stajich J.E."/>
            <person name="Amses K."/>
            <person name="Simmons R."/>
            <person name="Seto K."/>
            <person name="Myers J."/>
            <person name="Bonds A."/>
            <person name="Quandt C.A."/>
            <person name="Barry K."/>
            <person name="Liu P."/>
            <person name="Grigoriev I."/>
            <person name="Longcore J.E."/>
            <person name="James T.Y."/>
        </authorList>
    </citation>
    <scope>NUCLEOTIDE SEQUENCE</scope>
    <source>
        <strain evidence="2">JEL0513</strain>
    </source>
</reference>
<dbReference type="InterPro" id="IPR029063">
    <property type="entry name" value="SAM-dependent_MTases_sf"/>
</dbReference>
<dbReference type="AlphaFoldDB" id="A0AAD5SXA9"/>
<feature type="compositionally biased region" description="Polar residues" evidence="1">
    <location>
        <begin position="12"/>
        <end position="62"/>
    </location>
</feature>
<sequence>MGCYQSKPIPKNLNSLNTRPQIQKPSDSIAVQENQRPKTPSRQTTHPVTSGASRSETASTPNKYELKPAHINTLVAKSWNPNDPSSWEPDMREYHPLPNSDYMLPSDEKEQDRLEMQHYVFRAAFHGDIVCPTVKNLIKTPGYKLLDVGCANGFWPKCVKKENPSAECHGVDISLPPPVDQVVSETDGVFLQFGNVLDTLPYPDNYFDY</sequence>
<evidence type="ECO:0000313" key="2">
    <source>
        <dbReference type="EMBL" id="KAJ3111701.1"/>
    </source>
</evidence>
<feature type="region of interest" description="Disordered" evidence="1">
    <location>
        <begin position="1"/>
        <end position="66"/>
    </location>
</feature>
<dbReference type="Proteomes" id="UP001211907">
    <property type="component" value="Unassembled WGS sequence"/>
</dbReference>
<dbReference type="Gene3D" id="3.40.50.150">
    <property type="entry name" value="Vaccinia Virus protein VP39"/>
    <property type="match status" value="1"/>
</dbReference>
<dbReference type="EMBL" id="JADGJH010001605">
    <property type="protein sequence ID" value="KAJ3111701.1"/>
    <property type="molecule type" value="Genomic_DNA"/>
</dbReference>
<comment type="caution">
    <text evidence="2">The sequence shown here is derived from an EMBL/GenBank/DDBJ whole genome shotgun (WGS) entry which is preliminary data.</text>
</comment>
<feature type="non-terminal residue" evidence="2">
    <location>
        <position position="1"/>
    </location>
</feature>
<evidence type="ECO:0000256" key="1">
    <source>
        <dbReference type="SAM" id="MobiDB-lite"/>
    </source>
</evidence>
<organism evidence="2 3">
    <name type="scientific">Physocladia obscura</name>
    <dbReference type="NCBI Taxonomy" id="109957"/>
    <lineage>
        <taxon>Eukaryota</taxon>
        <taxon>Fungi</taxon>
        <taxon>Fungi incertae sedis</taxon>
        <taxon>Chytridiomycota</taxon>
        <taxon>Chytridiomycota incertae sedis</taxon>
        <taxon>Chytridiomycetes</taxon>
        <taxon>Chytridiales</taxon>
        <taxon>Chytriomycetaceae</taxon>
        <taxon>Physocladia</taxon>
    </lineage>
</organism>
<keyword evidence="3" id="KW-1185">Reference proteome</keyword>
<evidence type="ECO:0008006" key="4">
    <source>
        <dbReference type="Google" id="ProtNLM"/>
    </source>
</evidence>
<gene>
    <name evidence="2" type="ORF">HK100_002598</name>
</gene>
<name>A0AAD5SXA9_9FUNG</name>
<dbReference type="SUPFAM" id="SSF53335">
    <property type="entry name" value="S-adenosyl-L-methionine-dependent methyltransferases"/>
    <property type="match status" value="1"/>
</dbReference>
<evidence type="ECO:0000313" key="3">
    <source>
        <dbReference type="Proteomes" id="UP001211907"/>
    </source>
</evidence>